<organism evidence="2">
    <name type="scientific">Polytomella parva</name>
    <dbReference type="NCBI Taxonomy" id="51329"/>
    <lineage>
        <taxon>Eukaryota</taxon>
        <taxon>Viridiplantae</taxon>
        <taxon>Chlorophyta</taxon>
        <taxon>core chlorophytes</taxon>
        <taxon>Chlorophyceae</taxon>
        <taxon>CS clade</taxon>
        <taxon>Chlamydomonadales</taxon>
        <taxon>Chlamydomonadaceae</taxon>
        <taxon>Polytomella</taxon>
    </lineage>
</organism>
<evidence type="ECO:0000313" key="2">
    <source>
        <dbReference type="EMBL" id="CAD8768165.1"/>
    </source>
</evidence>
<reference evidence="2" key="1">
    <citation type="submission" date="2021-01" db="EMBL/GenBank/DDBJ databases">
        <authorList>
            <person name="Corre E."/>
            <person name="Pelletier E."/>
            <person name="Niang G."/>
            <person name="Scheremetjew M."/>
            <person name="Finn R."/>
            <person name="Kale V."/>
            <person name="Holt S."/>
            <person name="Cochrane G."/>
            <person name="Meng A."/>
            <person name="Brown T."/>
            <person name="Cohen L."/>
        </authorList>
    </citation>
    <scope>NUCLEOTIDE SEQUENCE</scope>
    <source>
        <strain evidence="2">SAG 63-3</strain>
    </source>
</reference>
<name>A0A6U0U6K4_9CHLO</name>
<gene>
    <name evidence="2" type="ORF">PPAR00522_LOCUS4561</name>
    <name evidence="3" type="ORF">PPAR00522_LOCUS4562</name>
</gene>
<proteinExistence type="predicted"/>
<feature type="region of interest" description="Disordered" evidence="1">
    <location>
        <begin position="1"/>
        <end position="44"/>
    </location>
</feature>
<evidence type="ECO:0000313" key="3">
    <source>
        <dbReference type="EMBL" id="CAD8768166.1"/>
    </source>
</evidence>
<feature type="region of interest" description="Disordered" evidence="1">
    <location>
        <begin position="117"/>
        <end position="167"/>
    </location>
</feature>
<dbReference type="AlphaFoldDB" id="A0A6U0U6K4"/>
<feature type="compositionally biased region" description="Basic and acidic residues" evidence="1">
    <location>
        <begin position="28"/>
        <end position="44"/>
    </location>
</feature>
<feature type="compositionally biased region" description="Polar residues" evidence="1">
    <location>
        <begin position="117"/>
        <end position="143"/>
    </location>
</feature>
<feature type="compositionally biased region" description="Low complexity" evidence="1">
    <location>
        <begin position="1"/>
        <end position="11"/>
    </location>
</feature>
<evidence type="ECO:0000256" key="1">
    <source>
        <dbReference type="SAM" id="MobiDB-lite"/>
    </source>
</evidence>
<dbReference type="EMBL" id="HBFM01007299">
    <property type="protein sequence ID" value="CAD8768166.1"/>
    <property type="molecule type" value="Transcribed_RNA"/>
</dbReference>
<protein>
    <submittedName>
        <fullName evidence="2">Uncharacterized protein</fullName>
    </submittedName>
</protein>
<feature type="compositionally biased region" description="Low complexity" evidence="1">
    <location>
        <begin position="144"/>
        <end position="155"/>
    </location>
</feature>
<feature type="compositionally biased region" description="Polar residues" evidence="1">
    <location>
        <begin position="156"/>
        <end position="167"/>
    </location>
</feature>
<accession>A0A6U0U6K4</accession>
<sequence>MGRMAAAAAAAADEDLGGGGGQGSEGAADDRGEGGGEKEENAKGKDIRGYFGSIFGGRKLLGMDGKELRQKAVENPSKNIFLYCEGEGTDKSVVSRISSDVRDGGGGLDDVARSTTAATTVKTDQQQSANNHGSGIPVETSTFLPRPLSSKSSPSNTAQQKPSSSPHMSWALFHKLDAMSRAETQMGVRLWEKCCKGQETQKAIEAMASAAAERFRRRFLESSLAKIQLPTV</sequence>
<dbReference type="EMBL" id="HBFM01007298">
    <property type="protein sequence ID" value="CAD8768165.1"/>
    <property type="molecule type" value="Transcribed_RNA"/>
</dbReference>